<evidence type="ECO:0000313" key="3">
    <source>
        <dbReference type="EMBL" id="CAD8262717.1"/>
    </source>
</evidence>
<keyword evidence="2" id="KW-0472">Membrane</keyword>
<dbReference type="EMBL" id="HBEA01016013">
    <property type="protein sequence ID" value="CAD8262717.1"/>
    <property type="molecule type" value="Transcribed_RNA"/>
</dbReference>
<sequence>MARKKGSGAPKARRPVTPRGVQSPPLTSKLEFWIRLGHILVSLATMALSLKDVHLRGAAFCFFSSCLGLAGLYLQKIRGSPLLRTVLSFCETITLFLTLALLVARSTMLASPQRVAFLERFREFPRSCLHKGSCTRLTPENPQRAPNLRVPVLHASAEEIYKATTEFLALTKRRVHYRHEREPYYVHVEILSQNVGLADSLAMQVVCDPEKSGLAHVWIHTEGSADTGDSGTNYVLVRNLAAYLEALDAGDEQFVGECVPEGISAGADEETEGVSFKEPRLNEL</sequence>
<organism evidence="3">
    <name type="scientific">Pinguiococcus pyrenoidosus</name>
    <dbReference type="NCBI Taxonomy" id="172671"/>
    <lineage>
        <taxon>Eukaryota</taxon>
        <taxon>Sar</taxon>
        <taxon>Stramenopiles</taxon>
        <taxon>Ochrophyta</taxon>
        <taxon>Pinguiophyceae</taxon>
        <taxon>Pinguiochrysidales</taxon>
        <taxon>Pinguiochrysidaceae</taxon>
        <taxon>Pinguiococcus</taxon>
    </lineage>
</organism>
<feature type="compositionally biased region" description="Basic residues" evidence="1">
    <location>
        <begin position="1"/>
        <end position="16"/>
    </location>
</feature>
<name>A0A7R9YE79_9STRA</name>
<feature type="transmembrane region" description="Helical" evidence="2">
    <location>
        <begin position="57"/>
        <end position="74"/>
    </location>
</feature>
<keyword evidence="2" id="KW-1133">Transmembrane helix</keyword>
<feature type="transmembrane region" description="Helical" evidence="2">
    <location>
        <begin position="86"/>
        <end position="104"/>
    </location>
</feature>
<proteinExistence type="predicted"/>
<evidence type="ECO:0000256" key="2">
    <source>
        <dbReference type="SAM" id="Phobius"/>
    </source>
</evidence>
<feature type="region of interest" description="Disordered" evidence="1">
    <location>
        <begin position="1"/>
        <end position="23"/>
    </location>
</feature>
<dbReference type="AlphaFoldDB" id="A0A7R9YE79"/>
<protein>
    <submittedName>
        <fullName evidence="3">Uncharacterized protein</fullName>
    </submittedName>
</protein>
<gene>
    <name evidence="3" type="ORF">PPYR1160_LOCUS12219</name>
</gene>
<keyword evidence="2" id="KW-0812">Transmembrane</keyword>
<evidence type="ECO:0000256" key="1">
    <source>
        <dbReference type="SAM" id="MobiDB-lite"/>
    </source>
</evidence>
<accession>A0A7R9YE79</accession>
<reference evidence="3" key="1">
    <citation type="submission" date="2021-01" db="EMBL/GenBank/DDBJ databases">
        <authorList>
            <person name="Corre E."/>
            <person name="Pelletier E."/>
            <person name="Niang G."/>
            <person name="Scheremetjew M."/>
            <person name="Finn R."/>
            <person name="Kale V."/>
            <person name="Holt S."/>
            <person name="Cochrane G."/>
            <person name="Meng A."/>
            <person name="Brown T."/>
            <person name="Cohen L."/>
        </authorList>
    </citation>
    <scope>NUCLEOTIDE SEQUENCE</scope>
    <source>
        <strain evidence="3">CCMP2078</strain>
    </source>
</reference>